<dbReference type="AlphaFoldDB" id="A0A1I4N7S4"/>
<dbReference type="GO" id="GO:0008289">
    <property type="term" value="F:lipid binding"/>
    <property type="evidence" value="ECO:0007669"/>
    <property type="project" value="InterPro"/>
</dbReference>
<keyword evidence="4" id="KW-1185">Reference proteome</keyword>
<dbReference type="InterPro" id="IPR023393">
    <property type="entry name" value="START-like_dom_sf"/>
</dbReference>
<protein>
    <submittedName>
        <fullName evidence="3">START domain-containing protein</fullName>
    </submittedName>
</protein>
<dbReference type="RefSeq" id="WP_092020994.1">
    <property type="nucleotide sequence ID" value="NZ_FOUE01000002.1"/>
</dbReference>
<dbReference type="GO" id="GO:0005737">
    <property type="term" value="C:cytoplasm"/>
    <property type="evidence" value="ECO:0007669"/>
    <property type="project" value="UniProtKB-ARBA"/>
</dbReference>
<dbReference type="STRING" id="488535.SAMN04487963_1170"/>
<feature type="chain" id="PRO_5011727907" evidence="1">
    <location>
        <begin position="28"/>
        <end position="247"/>
    </location>
</feature>
<evidence type="ECO:0000259" key="2">
    <source>
        <dbReference type="PROSITE" id="PS50848"/>
    </source>
</evidence>
<dbReference type="InterPro" id="IPR051213">
    <property type="entry name" value="START_lipid_transfer"/>
</dbReference>
<dbReference type="EMBL" id="FOUE01000002">
    <property type="protein sequence ID" value="SFM11293.1"/>
    <property type="molecule type" value="Genomic_DNA"/>
</dbReference>
<evidence type="ECO:0000313" key="3">
    <source>
        <dbReference type="EMBL" id="SFM11293.1"/>
    </source>
</evidence>
<dbReference type="Proteomes" id="UP000198519">
    <property type="component" value="Unassembled WGS sequence"/>
</dbReference>
<keyword evidence="1" id="KW-0732">Signal</keyword>
<organism evidence="3 4">
    <name type="scientific">Marinobacter zhejiangensis</name>
    <dbReference type="NCBI Taxonomy" id="488535"/>
    <lineage>
        <taxon>Bacteria</taxon>
        <taxon>Pseudomonadati</taxon>
        <taxon>Pseudomonadota</taxon>
        <taxon>Gammaproteobacteria</taxon>
        <taxon>Pseudomonadales</taxon>
        <taxon>Marinobacteraceae</taxon>
        <taxon>Marinobacter</taxon>
    </lineage>
</organism>
<dbReference type="PIRSF" id="PIRSF039033">
    <property type="entry name" value="START_dom"/>
    <property type="match status" value="1"/>
</dbReference>
<dbReference type="SUPFAM" id="SSF55961">
    <property type="entry name" value="Bet v1-like"/>
    <property type="match status" value="1"/>
</dbReference>
<dbReference type="OrthoDB" id="5734556at2"/>
<dbReference type="InterPro" id="IPR028347">
    <property type="entry name" value="START_dom_prot"/>
</dbReference>
<dbReference type="SMART" id="SM00234">
    <property type="entry name" value="START"/>
    <property type="match status" value="1"/>
</dbReference>
<evidence type="ECO:0000313" key="4">
    <source>
        <dbReference type="Proteomes" id="UP000198519"/>
    </source>
</evidence>
<dbReference type="Pfam" id="PF01852">
    <property type="entry name" value="START"/>
    <property type="match status" value="1"/>
</dbReference>
<dbReference type="InterPro" id="IPR002913">
    <property type="entry name" value="START_lipid-bd_dom"/>
</dbReference>
<feature type="domain" description="START" evidence="2">
    <location>
        <begin position="38"/>
        <end position="210"/>
    </location>
</feature>
<evidence type="ECO:0000256" key="1">
    <source>
        <dbReference type="SAM" id="SignalP"/>
    </source>
</evidence>
<name>A0A1I4N7S4_9GAMM</name>
<gene>
    <name evidence="3" type="ORF">SAMN04487963_1170</name>
</gene>
<dbReference type="PANTHER" id="PTHR19308">
    <property type="entry name" value="PHOSPHATIDYLCHOLINE TRANSFER PROTEIN"/>
    <property type="match status" value="1"/>
</dbReference>
<feature type="signal peptide" evidence="1">
    <location>
        <begin position="1"/>
        <end position="27"/>
    </location>
</feature>
<sequence>MPVINARKLAGWISGVCALTVCTALQAGSLPDENAADWSLSTTADNIRIYTIEQPDSSFKAFKAVAIMDVPIENLMAVMIDPTSCTAWVHGCTESYGFGEGSFDDRYAYSVNDMPWPVADRDYVLHIQTDGDRDSGEVVMHLNAVPDHREQFDQYVRVDRSDTLYRFIPEGQQTRMIWLQHTDPNGALPSWLVNSLLVDIPVKSLKNLEQVAQLPRYQNHQLDYNSNGQLTGVSLMQSGDDAASSNR</sequence>
<dbReference type="Gene3D" id="3.30.530.20">
    <property type="match status" value="1"/>
</dbReference>
<reference evidence="4" key="1">
    <citation type="submission" date="2016-10" db="EMBL/GenBank/DDBJ databases">
        <authorList>
            <person name="Varghese N."/>
            <person name="Submissions S."/>
        </authorList>
    </citation>
    <scope>NUCLEOTIDE SEQUENCE [LARGE SCALE GENOMIC DNA]</scope>
    <source>
        <strain evidence="4">CGMCC 1.7061</strain>
    </source>
</reference>
<dbReference type="PROSITE" id="PS50848">
    <property type="entry name" value="START"/>
    <property type="match status" value="1"/>
</dbReference>
<dbReference type="CDD" id="cd08876">
    <property type="entry name" value="START_1"/>
    <property type="match status" value="1"/>
</dbReference>
<accession>A0A1I4N7S4</accession>
<dbReference type="PANTHER" id="PTHR19308:SF14">
    <property type="entry name" value="START DOMAIN-CONTAINING PROTEIN"/>
    <property type="match status" value="1"/>
</dbReference>
<proteinExistence type="predicted"/>